<protein>
    <submittedName>
        <fullName evidence="2">Uncharacterized protein</fullName>
    </submittedName>
</protein>
<feature type="region of interest" description="Disordered" evidence="1">
    <location>
        <begin position="16"/>
        <end position="51"/>
    </location>
</feature>
<dbReference type="Proteomes" id="UP001341840">
    <property type="component" value="Unassembled WGS sequence"/>
</dbReference>
<organism evidence="2 3">
    <name type="scientific">Stylosanthes scabra</name>
    <dbReference type="NCBI Taxonomy" id="79078"/>
    <lineage>
        <taxon>Eukaryota</taxon>
        <taxon>Viridiplantae</taxon>
        <taxon>Streptophyta</taxon>
        <taxon>Embryophyta</taxon>
        <taxon>Tracheophyta</taxon>
        <taxon>Spermatophyta</taxon>
        <taxon>Magnoliopsida</taxon>
        <taxon>eudicotyledons</taxon>
        <taxon>Gunneridae</taxon>
        <taxon>Pentapetalae</taxon>
        <taxon>rosids</taxon>
        <taxon>fabids</taxon>
        <taxon>Fabales</taxon>
        <taxon>Fabaceae</taxon>
        <taxon>Papilionoideae</taxon>
        <taxon>50 kb inversion clade</taxon>
        <taxon>dalbergioids sensu lato</taxon>
        <taxon>Dalbergieae</taxon>
        <taxon>Pterocarpus clade</taxon>
        <taxon>Stylosanthes</taxon>
    </lineage>
</organism>
<reference evidence="2 3" key="1">
    <citation type="journal article" date="2023" name="Plants (Basel)">
        <title>Bridging the Gap: Combining Genomics and Transcriptomics Approaches to Understand Stylosanthes scabra, an Orphan Legume from the Brazilian Caatinga.</title>
        <authorList>
            <person name="Ferreira-Neto J.R.C."/>
            <person name="da Silva M.D."/>
            <person name="Binneck E."/>
            <person name="de Melo N.F."/>
            <person name="da Silva R.H."/>
            <person name="de Melo A.L.T.M."/>
            <person name="Pandolfi V."/>
            <person name="Bustamante F.O."/>
            <person name="Brasileiro-Vidal A.C."/>
            <person name="Benko-Iseppon A.M."/>
        </authorList>
    </citation>
    <scope>NUCLEOTIDE SEQUENCE [LARGE SCALE GENOMIC DNA]</scope>
    <source>
        <tissue evidence="2">Leaves</tissue>
    </source>
</reference>
<dbReference type="EMBL" id="JASCZI010003098">
    <property type="protein sequence ID" value="MED6116642.1"/>
    <property type="molecule type" value="Genomic_DNA"/>
</dbReference>
<evidence type="ECO:0000313" key="3">
    <source>
        <dbReference type="Proteomes" id="UP001341840"/>
    </source>
</evidence>
<sequence length="137" mass="15296">MESGADPCNTIGAIMENLKVPNAERNEPDLSQLSDGEKGTAKQPKPSVEDPAAMVLRMVKEHLLVDNEKTKDILSTIFNEMKRMSEVQVEQEKAIQQLTKRVYPPLAETIAPQVSHETAIGKKRLELMERAQPSMQV</sequence>
<evidence type="ECO:0000256" key="1">
    <source>
        <dbReference type="SAM" id="MobiDB-lite"/>
    </source>
</evidence>
<name>A0ABU6QX16_9FABA</name>
<evidence type="ECO:0000313" key="2">
    <source>
        <dbReference type="EMBL" id="MED6116642.1"/>
    </source>
</evidence>
<keyword evidence="3" id="KW-1185">Reference proteome</keyword>
<gene>
    <name evidence="2" type="ORF">PIB30_102141</name>
</gene>
<proteinExistence type="predicted"/>
<comment type="caution">
    <text evidence="2">The sequence shown here is derived from an EMBL/GenBank/DDBJ whole genome shotgun (WGS) entry which is preliminary data.</text>
</comment>
<accession>A0ABU6QX16</accession>